<name>A0A8I1EI05_PSEPU</name>
<accession>A0A8I1EI05</accession>
<evidence type="ECO:0000313" key="2">
    <source>
        <dbReference type="Proteomes" id="UP000637061"/>
    </source>
</evidence>
<dbReference type="RefSeq" id="WP_198747971.1">
    <property type="nucleotide sequence ID" value="NZ_JAEHTE010000032.1"/>
</dbReference>
<sequence>MKKNLTKARLTQLVAERAVAFYHAQAQMRRLRERLNAEYSAFFQATGEPEPQRRRIDPDNPAYGPVIAYTADSYELYRRARLAKNSAKRRMETAIRALLGPGACIYDLPPANSLPALPVRRTNATGDTLQ</sequence>
<gene>
    <name evidence="1" type="ORF">JEU22_21495</name>
</gene>
<evidence type="ECO:0000313" key="1">
    <source>
        <dbReference type="EMBL" id="MBI6886482.1"/>
    </source>
</evidence>
<comment type="caution">
    <text evidence="1">The sequence shown here is derived from an EMBL/GenBank/DDBJ whole genome shotgun (WGS) entry which is preliminary data.</text>
</comment>
<organism evidence="1 2">
    <name type="scientific">Pseudomonas putida</name>
    <name type="common">Arthrobacter siderocapsulatus</name>
    <dbReference type="NCBI Taxonomy" id="303"/>
    <lineage>
        <taxon>Bacteria</taxon>
        <taxon>Pseudomonadati</taxon>
        <taxon>Pseudomonadota</taxon>
        <taxon>Gammaproteobacteria</taxon>
        <taxon>Pseudomonadales</taxon>
        <taxon>Pseudomonadaceae</taxon>
        <taxon>Pseudomonas</taxon>
    </lineage>
</organism>
<dbReference type="EMBL" id="JAEHTE010000032">
    <property type="protein sequence ID" value="MBI6886482.1"/>
    <property type="molecule type" value="Genomic_DNA"/>
</dbReference>
<dbReference type="Proteomes" id="UP000637061">
    <property type="component" value="Unassembled WGS sequence"/>
</dbReference>
<reference evidence="1" key="1">
    <citation type="submission" date="2020-12" db="EMBL/GenBank/DDBJ databases">
        <title>Enhanced detection system for hospital associated transmission using whole genome sequencing surveillance.</title>
        <authorList>
            <person name="Harrison L.H."/>
            <person name="Van Tyne D."/>
            <person name="Marsh J.W."/>
            <person name="Griffith M.P."/>
            <person name="Snyder D.J."/>
            <person name="Cooper V.S."/>
            <person name="Mustapha M."/>
        </authorList>
    </citation>
    <scope>NUCLEOTIDE SEQUENCE</scope>
    <source>
        <strain evidence="1">PSB00042</strain>
    </source>
</reference>
<protein>
    <submittedName>
        <fullName evidence="1">Uncharacterized protein</fullName>
    </submittedName>
</protein>
<proteinExistence type="predicted"/>
<dbReference type="AlphaFoldDB" id="A0A8I1EI05"/>